<keyword evidence="2" id="KW-0472">Membrane</keyword>
<name>A0ABR7VEN3_9FLAO</name>
<evidence type="ECO:0000256" key="2">
    <source>
        <dbReference type="SAM" id="Phobius"/>
    </source>
</evidence>
<evidence type="ECO:0000313" key="4">
    <source>
        <dbReference type="Proteomes" id="UP000598350"/>
    </source>
</evidence>
<accession>A0ABR7VEN3</accession>
<dbReference type="EMBL" id="JABTCG010000005">
    <property type="protein sequence ID" value="MBD0852097.1"/>
    <property type="molecule type" value="Genomic_DNA"/>
</dbReference>
<feature type="transmembrane region" description="Helical" evidence="2">
    <location>
        <begin position="7"/>
        <end position="27"/>
    </location>
</feature>
<keyword evidence="2" id="KW-0812">Transmembrane</keyword>
<dbReference type="InterPro" id="IPR036259">
    <property type="entry name" value="MFS_trans_sf"/>
</dbReference>
<evidence type="ECO:0000313" key="3">
    <source>
        <dbReference type="EMBL" id="MBD0852097.1"/>
    </source>
</evidence>
<reference evidence="3 4" key="1">
    <citation type="submission" date="2020-05" db="EMBL/GenBank/DDBJ databases">
        <title>The draft genome sequence of Maribacter arenosus CAU 1321.</title>
        <authorList>
            <person name="Mu L."/>
        </authorList>
    </citation>
    <scope>NUCLEOTIDE SEQUENCE [LARGE SCALE GENOMIC DNA]</scope>
    <source>
        <strain evidence="3 4">CAU 1321</strain>
    </source>
</reference>
<proteinExistence type="predicted"/>
<dbReference type="Proteomes" id="UP000598350">
    <property type="component" value="Unassembled WGS sequence"/>
</dbReference>
<feature type="region of interest" description="Disordered" evidence="1">
    <location>
        <begin position="102"/>
        <end position="126"/>
    </location>
</feature>
<keyword evidence="2" id="KW-1133">Transmembrane helix</keyword>
<organism evidence="3 4">
    <name type="scientific">Maribacter arenosus</name>
    <dbReference type="NCBI Taxonomy" id="1854708"/>
    <lineage>
        <taxon>Bacteria</taxon>
        <taxon>Pseudomonadati</taxon>
        <taxon>Bacteroidota</taxon>
        <taxon>Flavobacteriia</taxon>
        <taxon>Flavobacteriales</taxon>
        <taxon>Flavobacteriaceae</taxon>
        <taxon>Maribacter</taxon>
    </lineage>
</organism>
<feature type="compositionally biased region" description="Polar residues" evidence="1">
    <location>
        <begin position="105"/>
        <end position="126"/>
    </location>
</feature>
<feature type="transmembrane region" description="Helical" evidence="2">
    <location>
        <begin position="39"/>
        <end position="62"/>
    </location>
</feature>
<keyword evidence="4" id="KW-1185">Reference proteome</keyword>
<protein>
    <submittedName>
        <fullName evidence="3">Uncharacterized protein</fullName>
    </submittedName>
</protein>
<sequence>MLKLYSLLLYPLTLIAFFFVGISYAGLVEAGKNQGLAGGAIVFGYGIMAAVIGLVIALFVAYKTNRKTIFWLNIILTVGIVVFYVFYHIKFLERQKVKTLEKQNIEQPTQPTEPTSKTSAATKPLV</sequence>
<gene>
    <name evidence="3" type="ORF">HPE63_15550</name>
</gene>
<feature type="transmembrane region" description="Helical" evidence="2">
    <location>
        <begin position="69"/>
        <end position="87"/>
    </location>
</feature>
<comment type="caution">
    <text evidence="3">The sequence shown here is derived from an EMBL/GenBank/DDBJ whole genome shotgun (WGS) entry which is preliminary data.</text>
</comment>
<dbReference type="SUPFAM" id="SSF103473">
    <property type="entry name" value="MFS general substrate transporter"/>
    <property type="match status" value="1"/>
</dbReference>
<evidence type="ECO:0000256" key="1">
    <source>
        <dbReference type="SAM" id="MobiDB-lite"/>
    </source>
</evidence>